<evidence type="ECO:0000313" key="4">
    <source>
        <dbReference type="EMBL" id="MFD2206434.1"/>
    </source>
</evidence>
<keyword evidence="2" id="KW-0472">Membrane</keyword>
<dbReference type="PANTHER" id="PTHR30188:SF3">
    <property type="entry name" value="ABC TRANSPORTER PERMEASE"/>
    <property type="match status" value="1"/>
</dbReference>
<proteinExistence type="inferred from homology"/>
<accession>A0ABW5BLA7</accession>
<keyword evidence="2" id="KW-0997">Cell inner membrane</keyword>
<feature type="transmembrane region" description="Helical" evidence="2">
    <location>
        <begin position="182"/>
        <end position="200"/>
    </location>
</feature>
<evidence type="ECO:0000313" key="5">
    <source>
        <dbReference type="Proteomes" id="UP001597294"/>
    </source>
</evidence>
<keyword evidence="5" id="KW-1185">Reference proteome</keyword>
<dbReference type="PROSITE" id="PS50801">
    <property type="entry name" value="STAS"/>
    <property type="match status" value="1"/>
</dbReference>
<dbReference type="InterPro" id="IPR036513">
    <property type="entry name" value="STAS_dom_sf"/>
</dbReference>
<dbReference type="InterPro" id="IPR002645">
    <property type="entry name" value="STAS_dom"/>
</dbReference>
<feature type="domain" description="STAS" evidence="3">
    <location>
        <begin position="17"/>
        <end position="104"/>
    </location>
</feature>
<dbReference type="SUPFAM" id="SSF52091">
    <property type="entry name" value="SpoIIaa-like"/>
    <property type="match status" value="1"/>
</dbReference>
<feature type="transmembrane region" description="Helical" evidence="2">
    <location>
        <begin position="212"/>
        <end position="236"/>
    </location>
</feature>
<evidence type="ECO:0000256" key="2">
    <source>
        <dbReference type="RuleBase" id="RU362044"/>
    </source>
</evidence>
<comment type="subcellular location">
    <subcellularLocation>
        <location evidence="2">Cell inner membrane</location>
        <topology evidence="2">Multi-pass membrane protein</topology>
    </subcellularLocation>
</comment>
<comment type="caution">
    <text evidence="4">The sequence shown here is derived from an EMBL/GenBank/DDBJ whole genome shotgun (WGS) entry which is preliminary data.</text>
</comment>
<name>A0ABW5BLA7_9PROT</name>
<evidence type="ECO:0000256" key="1">
    <source>
        <dbReference type="ARBA" id="ARBA00003787"/>
    </source>
</evidence>
<keyword evidence="2" id="KW-0812">Transmembrane</keyword>
<gene>
    <name evidence="4" type="ORF">ACFSKO_12450</name>
</gene>
<evidence type="ECO:0000259" key="3">
    <source>
        <dbReference type="PROSITE" id="PS50801"/>
    </source>
</evidence>
<dbReference type="InterPro" id="IPR030802">
    <property type="entry name" value="Permease_MalE"/>
</dbReference>
<dbReference type="Pfam" id="PF02405">
    <property type="entry name" value="MlaE"/>
    <property type="match status" value="1"/>
</dbReference>
<protein>
    <submittedName>
        <fullName evidence="4">ABC transporter permease</fullName>
    </submittedName>
</protein>
<dbReference type="Pfam" id="PF01740">
    <property type="entry name" value="STAS"/>
    <property type="match status" value="1"/>
</dbReference>
<feature type="transmembrane region" description="Helical" evidence="2">
    <location>
        <begin position="269"/>
        <end position="288"/>
    </location>
</feature>
<reference evidence="5" key="1">
    <citation type="journal article" date="2019" name="Int. J. Syst. Evol. Microbiol.">
        <title>The Global Catalogue of Microorganisms (GCM) 10K type strain sequencing project: providing services to taxonomists for standard genome sequencing and annotation.</title>
        <authorList>
            <consortium name="The Broad Institute Genomics Platform"/>
            <consortium name="The Broad Institute Genome Sequencing Center for Infectious Disease"/>
            <person name="Wu L."/>
            <person name="Ma J."/>
        </authorList>
    </citation>
    <scope>NUCLEOTIDE SEQUENCE [LARGE SCALE GENOMIC DNA]</scope>
    <source>
        <strain evidence="5">CGMCC 4.7192</strain>
    </source>
</reference>
<feature type="transmembrane region" description="Helical" evidence="2">
    <location>
        <begin position="368"/>
        <end position="386"/>
    </location>
</feature>
<organism evidence="4 5">
    <name type="scientific">Kiloniella antarctica</name>
    <dbReference type="NCBI Taxonomy" id="1550907"/>
    <lineage>
        <taxon>Bacteria</taxon>
        <taxon>Pseudomonadati</taxon>
        <taxon>Pseudomonadota</taxon>
        <taxon>Alphaproteobacteria</taxon>
        <taxon>Rhodospirillales</taxon>
        <taxon>Kiloniellaceae</taxon>
        <taxon>Kiloniella</taxon>
    </lineage>
</organism>
<keyword evidence="2" id="KW-1133">Transmembrane helix</keyword>
<feature type="transmembrane region" description="Helical" evidence="2">
    <location>
        <begin position="294"/>
        <end position="313"/>
    </location>
</feature>
<dbReference type="PANTHER" id="PTHR30188">
    <property type="entry name" value="ABC TRANSPORTER PERMEASE PROTEIN-RELATED"/>
    <property type="match status" value="1"/>
</dbReference>
<keyword evidence="2" id="KW-1003">Cell membrane</keyword>
<comment type="similarity">
    <text evidence="2">Belongs to the MlaE permease family.</text>
</comment>
<comment type="function">
    <text evidence="1">Could be part of an ABC transporter complex.</text>
</comment>
<dbReference type="Gene3D" id="3.30.750.24">
    <property type="entry name" value="STAS domain"/>
    <property type="match status" value="1"/>
</dbReference>
<feature type="transmembrane region" description="Helical" evidence="2">
    <location>
        <begin position="325"/>
        <end position="348"/>
    </location>
</feature>
<dbReference type="NCBIfam" id="TIGR00056">
    <property type="entry name" value="MlaE family lipid ABC transporter permease subunit"/>
    <property type="match status" value="1"/>
</dbReference>
<dbReference type="Proteomes" id="UP001597294">
    <property type="component" value="Unassembled WGS sequence"/>
</dbReference>
<dbReference type="InterPro" id="IPR003453">
    <property type="entry name" value="ABC_MlaE_roteobac"/>
</dbReference>
<sequence length="388" mass="42352">MHRLINNDAVFKSLTSPDIKVSQNKNTTVCQLSGSWLTQELIKILKSLEAIKGQKSEIILFDLSNVETMDTAGALALLQQQTVIERAGAKSSFKHAPDHVLQIISTVDKHRIKDCPPPKKIKGLVELVSGTGKSVFEICHKFEELLSFLGLVLTASFRQILNPRRIRLTSLVSQMEQIGIHALPIVGLISFLIGVVLAFQGSGQLERFGAQIFTINLVAVGVLREMGVLLTAIIVAGRSGSAFTAQLGTMKVNEEIDAMRTIGLDPIDVLVLPRIFGLVIVLPLLTFYADIMGLIGGAVMTMVTLDLSLFQYIRYLQDAATLGDFYVGMFKAPIFAFIIALIGCHEGLQVSRSAESVGRQTTRSVVEAIFFVIVLDALLSILFSVLEI</sequence>
<dbReference type="RefSeq" id="WP_380252005.1">
    <property type="nucleotide sequence ID" value="NZ_JBHUII010000004.1"/>
</dbReference>
<dbReference type="EMBL" id="JBHUII010000004">
    <property type="protein sequence ID" value="MFD2206434.1"/>
    <property type="molecule type" value="Genomic_DNA"/>
</dbReference>